<feature type="domain" description="RNA polymerase sigma factor 70 region 4 type 2" evidence="6">
    <location>
        <begin position="97"/>
        <end position="146"/>
    </location>
</feature>
<evidence type="ECO:0000259" key="5">
    <source>
        <dbReference type="Pfam" id="PF04542"/>
    </source>
</evidence>
<keyword evidence="2" id="KW-0805">Transcription regulation</keyword>
<dbReference type="InterPro" id="IPR036388">
    <property type="entry name" value="WH-like_DNA-bd_sf"/>
</dbReference>
<dbReference type="SUPFAM" id="SSF88659">
    <property type="entry name" value="Sigma3 and sigma4 domains of RNA polymerase sigma factors"/>
    <property type="match status" value="1"/>
</dbReference>
<evidence type="ECO:0000256" key="2">
    <source>
        <dbReference type="ARBA" id="ARBA00023015"/>
    </source>
</evidence>
<dbReference type="Gene3D" id="1.10.1740.10">
    <property type="match status" value="1"/>
</dbReference>
<organism evidence="7">
    <name type="scientific">Hirondellea gigas</name>
    <dbReference type="NCBI Taxonomy" id="1518452"/>
    <lineage>
        <taxon>Eukaryota</taxon>
        <taxon>Metazoa</taxon>
        <taxon>Ecdysozoa</taxon>
        <taxon>Arthropoda</taxon>
        <taxon>Crustacea</taxon>
        <taxon>Multicrustacea</taxon>
        <taxon>Malacostraca</taxon>
        <taxon>Eumalacostraca</taxon>
        <taxon>Peracarida</taxon>
        <taxon>Amphipoda</taxon>
        <taxon>Amphilochidea</taxon>
        <taxon>Lysianassida</taxon>
        <taxon>Lysianassidira</taxon>
        <taxon>Lysianassoidea</taxon>
        <taxon>Lysianassidae</taxon>
        <taxon>Hirondellea</taxon>
    </lineage>
</organism>
<protein>
    <submittedName>
        <fullName evidence="7">RNA polymerase sigma factor</fullName>
    </submittedName>
</protein>
<dbReference type="EMBL" id="IACF01003349">
    <property type="protein sequence ID" value="LAB68967.1"/>
    <property type="molecule type" value="mRNA"/>
</dbReference>
<dbReference type="Pfam" id="PF08281">
    <property type="entry name" value="Sigma70_r4_2"/>
    <property type="match status" value="1"/>
</dbReference>
<feature type="domain" description="RNA polymerase sigma-70 region 2" evidence="5">
    <location>
        <begin position="7"/>
        <end position="72"/>
    </location>
</feature>
<comment type="similarity">
    <text evidence="1">Belongs to the sigma-70 factor family. ECF subfamily.</text>
</comment>
<proteinExistence type="evidence at transcript level"/>
<dbReference type="InterPro" id="IPR013249">
    <property type="entry name" value="RNA_pol_sigma70_r4_t2"/>
</dbReference>
<reference evidence="7" key="1">
    <citation type="journal article" date="2018" name="Biosci. Biotechnol. Biochem.">
        <title>Polysaccharide hydrolase of the hadal zone amphipods Hirondellea gigas.</title>
        <authorList>
            <person name="Kobayashi H."/>
            <person name="Nagahama T."/>
            <person name="Arai W."/>
            <person name="Sasagawa Y."/>
            <person name="Umeda M."/>
            <person name="Hayashi T."/>
            <person name="Nikaido I."/>
            <person name="Watanabe H."/>
            <person name="Oguri K."/>
            <person name="Kitazato H."/>
            <person name="Fujioka K."/>
            <person name="Kido Y."/>
            <person name="Takami H."/>
        </authorList>
    </citation>
    <scope>NUCLEOTIDE SEQUENCE</scope>
    <source>
        <tissue evidence="7">Whole body</tissue>
    </source>
</reference>
<dbReference type="InterPro" id="IPR013325">
    <property type="entry name" value="RNA_pol_sigma_r2"/>
</dbReference>
<dbReference type="InterPro" id="IPR014284">
    <property type="entry name" value="RNA_pol_sigma-70_dom"/>
</dbReference>
<dbReference type="PANTHER" id="PTHR43133">
    <property type="entry name" value="RNA POLYMERASE ECF-TYPE SIGMA FACTO"/>
    <property type="match status" value="1"/>
</dbReference>
<name>A0A2P2I4K7_9CRUS</name>
<evidence type="ECO:0000256" key="1">
    <source>
        <dbReference type="ARBA" id="ARBA00010641"/>
    </source>
</evidence>
<dbReference type="InterPro" id="IPR039425">
    <property type="entry name" value="RNA_pol_sigma-70-like"/>
</dbReference>
<dbReference type="NCBIfam" id="TIGR02937">
    <property type="entry name" value="sigma70-ECF"/>
    <property type="match status" value="1"/>
</dbReference>
<sequence length="149" mass="17889">MNFDEIFDTYFTRIYNKILGMVKNKEDAEDIAQDVFLTVYKNLKKFRSDSGIYTWVYRIAINKTYDFFRKKKETFELNEEILCIEDNEDVTKKIVLEEKLKLISKREREIILMKDIYGYKLREIGKIKDMKLSTVKSIYYKGLKEMGGL</sequence>
<dbReference type="Gene3D" id="1.10.10.10">
    <property type="entry name" value="Winged helix-like DNA-binding domain superfamily/Winged helix DNA-binding domain"/>
    <property type="match status" value="1"/>
</dbReference>
<evidence type="ECO:0000313" key="7">
    <source>
        <dbReference type="EMBL" id="LAB68967.1"/>
    </source>
</evidence>
<dbReference type="GO" id="GO:0003677">
    <property type="term" value="F:DNA binding"/>
    <property type="evidence" value="ECO:0007669"/>
    <property type="project" value="InterPro"/>
</dbReference>
<keyword evidence="4" id="KW-0804">Transcription</keyword>
<keyword evidence="3" id="KW-0731">Sigma factor</keyword>
<dbReference type="PANTHER" id="PTHR43133:SF51">
    <property type="entry name" value="RNA POLYMERASE SIGMA FACTOR"/>
    <property type="match status" value="1"/>
</dbReference>
<dbReference type="GO" id="GO:0016987">
    <property type="term" value="F:sigma factor activity"/>
    <property type="evidence" value="ECO:0007669"/>
    <property type="project" value="UniProtKB-KW"/>
</dbReference>
<dbReference type="Pfam" id="PF04542">
    <property type="entry name" value="Sigma70_r2"/>
    <property type="match status" value="1"/>
</dbReference>
<evidence type="ECO:0000256" key="4">
    <source>
        <dbReference type="ARBA" id="ARBA00023163"/>
    </source>
</evidence>
<dbReference type="CDD" id="cd06171">
    <property type="entry name" value="Sigma70_r4"/>
    <property type="match status" value="1"/>
</dbReference>
<dbReference type="AlphaFoldDB" id="A0A2P2I4K7"/>
<dbReference type="GO" id="GO:0006352">
    <property type="term" value="P:DNA-templated transcription initiation"/>
    <property type="evidence" value="ECO:0007669"/>
    <property type="project" value="InterPro"/>
</dbReference>
<evidence type="ECO:0000256" key="3">
    <source>
        <dbReference type="ARBA" id="ARBA00023082"/>
    </source>
</evidence>
<evidence type="ECO:0000259" key="6">
    <source>
        <dbReference type="Pfam" id="PF08281"/>
    </source>
</evidence>
<dbReference type="InterPro" id="IPR007627">
    <property type="entry name" value="RNA_pol_sigma70_r2"/>
</dbReference>
<dbReference type="InterPro" id="IPR013324">
    <property type="entry name" value="RNA_pol_sigma_r3/r4-like"/>
</dbReference>
<dbReference type="SUPFAM" id="SSF88946">
    <property type="entry name" value="Sigma2 domain of RNA polymerase sigma factors"/>
    <property type="match status" value="1"/>
</dbReference>
<accession>A0A2P2I4K7</accession>